<dbReference type="InterPro" id="IPR027417">
    <property type="entry name" value="P-loop_NTPase"/>
</dbReference>
<dbReference type="GO" id="GO:0002098">
    <property type="term" value="P:tRNA wobble uridine modification"/>
    <property type="evidence" value="ECO:0007669"/>
    <property type="project" value="InterPro"/>
</dbReference>
<accession>A0AAE1U0W7</accession>
<organism evidence="4 5">
    <name type="scientific">Petrolisthes manimaculis</name>
    <dbReference type="NCBI Taxonomy" id="1843537"/>
    <lineage>
        <taxon>Eukaryota</taxon>
        <taxon>Metazoa</taxon>
        <taxon>Ecdysozoa</taxon>
        <taxon>Arthropoda</taxon>
        <taxon>Crustacea</taxon>
        <taxon>Multicrustacea</taxon>
        <taxon>Malacostraca</taxon>
        <taxon>Eumalacostraca</taxon>
        <taxon>Eucarida</taxon>
        <taxon>Decapoda</taxon>
        <taxon>Pleocyemata</taxon>
        <taxon>Anomura</taxon>
        <taxon>Galatheoidea</taxon>
        <taxon>Porcellanidae</taxon>
        <taxon>Petrolisthes</taxon>
    </lineage>
</organism>
<name>A0AAE1U0W7_9EUCA</name>
<proteinExistence type="inferred from homology"/>
<dbReference type="EMBL" id="JAWZYT010002770">
    <property type="protein sequence ID" value="KAK4302180.1"/>
    <property type="molecule type" value="Genomic_DNA"/>
</dbReference>
<sequence>MACISNRMFESVASAVRGSGVDGVGGKLTLVTQTSTTSASGLIINFIASSVTADWPVCLLTLHNTWGHYCNIGNKVGLNLRNQREQGTVKVVDGLQLVSGVIDAKGNCDDNHSFSFICKPLQYPLKNLYDNLKQTVHPWRESGIQFQIILEDVESLLHLGVRRKDIETFIHYCWNLVGKSPPSTVGSLVVVATIDEADEDANLLSHNMTHLASLHLSLHGLSTGPSREVHGLLRITALDRNCPNQCVPLIQNFQYKMEEKNMKLFAPGTSANIL</sequence>
<dbReference type="Pfam" id="PF09807">
    <property type="entry name" value="ELP6"/>
    <property type="match status" value="1"/>
</dbReference>
<dbReference type="Gene3D" id="3.40.50.300">
    <property type="entry name" value="P-loop containing nucleotide triphosphate hydrolases"/>
    <property type="match status" value="1"/>
</dbReference>
<comment type="similarity">
    <text evidence="2">Belongs to the ELP6 family.</text>
</comment>
<comment type="pathway">
    <text evidence="1">tRNA modification; 5-methoxycarbonylmethyl-2-thiouridine-tRNA biosynthesis.</text>
</comment>
<reference evidence="4" key="1">
    <citation type="submission" date="2023-11" db="EMBL/GenBank/DDBJ databases">
        <title>Genome assemblies of two species of porcelain crab, Petrolisthes cinctipes and Petrolisthes manimaculis (Anomura: Porcellanidae).</title>
        <authorList>
            <person name="Angst P."/>
        </authorList>
    </citation>
    <scope>NUCLEOTIDE SEQUENCE</scope>
    <source>
        <strain evidence="4">PB745_02</strain>
        <tissue evidence="4">Gill</tissue>
    </source>
</reference>
<dbReference type="PANTHER" id="PTHR16184:SF6">
    <property type="entry name" value="ELONGATOR COMPLEX PROTEIN 6"/>
    <property type="match status" value="1"/>
</dbReference>
<protein>
    <recommendedName>
        <fullName evidence="3">Elongator complex protein 6</fullName>
    </recommendedName>
</protein>
<evidence type="ECO:0000313" key="5">
    <source>
        <dbReference type="Proteomes" id="UP001292094"/>
    </source>
</evidence>
<evidence type="ECO:0000256" key="3">
    <source>
        <dbReference type="ARBA" id="ARBA00020263"/>
    </source>
</evidence>
<dbReference type="CDD" id="cd19495">
    <property type="entry name" value="Elp6"/>
    <property type="match status" value="1"/>
</dbReference>
<comment type="caution">
    <text evidence="4">The sequence shown here is derived from an EMBL/GenBank/DDBJ whole genome shotgun (WGS) entry which is preliminary data.</text>
</comment>
<dbReference type="Proteomes" id="UP001292094">
    <property type="component" value="Unassembled WGS sequence"/>
</dbReference>
<evidence type="ECO:0000256" key="2">
    <source>
        <dbReference type="ARBA" id="ARBA00008837"/>
    </source>
</evidence>
<dbReference type="InterPro" id="IPR018627">
    <property type="entry name" value="ELP6"/>
</dbReference>
<dbReference type="PANTHER" id="PTHR16184">
    <property type="entry name" value="ELONGATOR COMPLEX PROTEIN 6"/>
    <property type="match status" value="1"/>
</dbReference>
<keyword evidence="5" id="KW-1185">Reference proteome</keyword>
<dbReference type="AlphaFoldDB" id="A0AAE1U0W7"/>
<evidence type="ECO:0000313" key="4">
    <source>
        <dbReference type="EMBL" id="KAK4302180.1"/>
    </source>
</evidence>
<gene>
    <name evidence="4" type="ORF">Pmani_025714</name>
</gene>
<dbReference type="GO" id="GO:0033588">
    <property type="term" value="C:elongator holoenzyme complex"/>
    <property type="evidence" value="ECO:0007669"/>
    <property type="project" value="InterPro"/>
</dbReference>
<evidence type="ECO:0000256" key="1">
    <source>
        <dbReference type="ARBA" id="ARBA00005043"/>
    </source>
</evidence>